<dbReference type="Proteomes" id="UP000186917">
    <property type="component" value="Unassembled WGS sequence"/>
</dbReference>
<dbReference type="Pfam" id="PF01569">
    <property type="entry name" value="PAP2"/>
    <property type="match status" value="1"/>
</dbReference>
<dbReference type="InterPro" id="IPR036938">
    <property type="entry name" value="PAP2/HPO_sf"/>
</dbReference>
<dbReference type="SUPFAM" id="SSF48317">
    <property type="entry name" value="Acid phosphatase/Vanadium-dependent haloperoxidase"/>
    <property type="match status" value="1"/>
</dbReference>
<dbReference type="SMART" id="SM00014">
    <property type="entry name" value="acidPPc"/>
    <property type="match status" value="1"/>
</dbReference>
<dbReference type="InterPro" id="IPR000326">
    <property type="entry name" value="PAP2/HPO"/>
</dbReference>
<protein>
    <submittedName>
        <fullName evidence="3">PAP2 superfamily protein</fullName>
    </submittedName>
</protein>
<proteinExistence type="predicted"/>
<dbReference type="STRING" id="477680.SAMN05421788_101784"/>
<evidence type="ECO:0000313" key="4">
    <source>
        <dbReference type="Proteomes" id="UP000186917"/>
    </source>
</evidence>
<feature type="signal peptide" evidence="1">
    <location>
        <begin position="1"/>
        <end position="22"/>
    </location>
</feature>
<dbReference type="AlphaFoldDB" id="A0A1N7LCF0"/>
<feature type="chain" id="PRO_5013020928" evidence="1">
    <location>
        <begin position="23"/>
        <end position="292"/>
    </location>
</feature>
<dbReference type="EMBL" id="FTOR01000001">
    <property type="protein sequence ID" value="SIS71486.1"/>
    <property type="molecule type" value="Genomic_DNA"/>
</dbReference>
<evidence type="ECO:0000259" key="2">
    <source>
        <dbReference type="SMART" id="SM00014"/>
    </source>
</evidence>
<name>A0A1N7LCF0_9BACT</name>
<organism evidence="3 4">
    <name type="scientific">Filimonas lacunae</name>
    <dbReference type="NCBI Taxonomy" id="477680"/>
    <lineage>
        <taxon>Bacteria</taxon>
        <taxon>Pseudomonadati</taxon>
        <taxon>Bacteroidota</taxon>
        <taxon>Chitinophagia</taxon>
        <taxon>Chitinophagales</taxon>
        <taxon>Chitinophagaceae</taxon>
        <taxon>Filimonas</taxon>
    </lineage>
</organism>
<sequence length="292" mass="32228">MLMKKFSALILLLSAVTYTASAQVDTLKQSTGKSPSATREQIYNINPWWELPSAGAAVLLSSKGFRKLEKVSSMTEAEILKLNPMDVNGFDRPVIYHDPAKYVSAQSKSDLFLNISIFTPALLALDKTVRKDWVELLSMYLASHAVDNALYFAGAFSVRRPRPFLYNPDVPMAEKIGDNKSNSFFSGHTGFATTSTFFLVKVFTDYHHIKGWKRIGLYGLASIPPGLVAFYRMQSGRHFRTDVLLGYIAGATSGILVPELHRINKKGKGVAFSPYFAPGPGNATGLTMTMKL</sequence>
<evidence type="ECO:0000313" key="3">
    <source>
        <dbReference type="EMBL" id="SIS71486.1"/>
    </source>
</evidence>
<accession>A0A1N7LCF0</accession>
<reference evidence="4" key="1">
    <citation type="submission" date="2017-01" db="EMBL/GenBank/DDBJ databases">
        <authorList>
            <person name="Varghese N."/>
            <person name="Submissions S."/>
        </authorList>
    </citation>
    <scope>NUCLEOTIDE SEQUENCE [LARGE SCALE GENOMIC DNA]</scope>
    <source>
        <strain evidence="4">DSM 21054</strain>
    </source>
</reference>
<evidence type="ECO:0000256" key="1">
    <source>
        <dbReference type="SAM" id="SignalP"/>
    </source>
</evidence>
<keyword evidence="1" id="KW-0732">Signal</keyword>
<dbReference type="CDD" id="cd01610">
    <property type="entry name" value="PAP2_like"/>
    <property type="match status" value="1"/>
</dbReference>
<feature type="domain" description="Phosphatidic acid phosphatase type 2/haloperoxidase" evidence="2">
    <location>
        <begin position="136"/>
        <end position="258"/>
    </location>
</feature>
<dbReference type="Gene3D" id="1.20.144.10">
    <property type="entry name" value="Phosphatidic acid phosphatase type 2/haloperoxidase"/>
    <property type="match status" value="1"/>
</dbReference>
<keyword evidence="4" id="KW-1185">Reference proteome</keyword>
<gene>
    <name evidence="3" type="ORF">SAMN05421788_101784</name>
</gene>